<evidence type="ECO:0000256" key="4">
    <source>
        <dbReference type="ARBA" id="ARBA00023163"/>
    </source>
</evidence>
<dbReference type="GO" id="GO:0032993">
    <property type="term" value="C:protein-DNA complex"/>
    <property type="evidence" value="ECO:0007669"/>
    <property type="project" value="TreeGrafter"/>
</dbReference>
<dbReference type="GO" id="GO:0003677">
    <property type="term" value="F:DNA binding"/>
    <property type="evidence" value="ECO:0007669"/>
    <property type="project" value="UniProtKB-KW"/>
</dbReference>
<dbReference type="Proteomes" id="UP000256269">
    <property type="component" value="Unassembled WGS sequence"/>
</dbReference>
<dbReference type="SUPFAM" id="SSF53850">
    <property type="entry name" value="Periplasmic binding protein-like II"/>
    <property type="match status" value="1"/>
</dbReference>
<dbReference type="OrthoDB" id="3673085at2"/>
<dbReference type="InterPro" id="IPR036390">
    <property type="entry name" value="WH_DNA-bd_sf"/>
</dbReference>
<dbReference type="CDD" id="cd08423">
    <property type="entry name" value="PBP2_LTTR_like_6"/>
    <property type="match status" value="1"/>
</dbReference>
<dbReference type="SUPFAM" id="SSF46785">
    <property type="entry name" value="Winged helix' DNA-binding domain"/>
    <property type="match status" value="1"/>
</dbReference>
<dbReference type="PROSITE" id="PS50931">
    <property type="entry name" value="HTH_LYSR"/>
    <property type="match status" value="1"/>
</dbReference>
<dbReference type="InterPro" id="IPR036388">
    <property type="entry name" value="WH-like_DNA-bd_sf"/>
</dbReference>
<keyword evidence="4" id="KW-0804">Transcription</keyword>
<evidence type="ECO:0000256" key="2">
    <source>
        <dbReference type="ARBA" id="ARBA00023015"/>
    </source>
</evidence>
<gene>
    <name evidence="6" type="ORF">BCF44_104353</name>
</gene>
<comment type="caution">
    <text evidence="6">The sequence shown here is derived from an EMBL/GenBank/DDBJ whole genome shotgun (WGS) entry which is preliminary data.</text>
</comment>
<dbReference type="EMBL" id="QUNO01000004">
    <property type="protein sequence ID" value="REH50083.1"/>
    <property type="molecule type" value="Genomic_DNA"/>
</dbReference>
<accession>A0A3E0HU69</accession>
<evidence type="ECO:0000313" key="6">
    <source>
        <dbReference type="EMBL" id="REH50083.1"/>
    </source>
</evidence>
<dbReference type="GO" id="GO:0003700">
    <property type="term" value="F:DNA-binding transcription factor activity"/>
    <property type="evidence" value="ECO:0007669"/>
    <property type="project" value="InterPro"/>
</dbReference>
<keyword evidence="3 6" id="KW-0238">DNA-binding</keyword>
<evidence type="ECO:0000259" key="5">
    <source>
        <dbReference type="PROSITE" id="PS50931"/>
    </source>
</evidence>
<dbReference type="AlphaFoldDB" id="A0A3E0HU69"/>
<dbReference type="Pfam" id="PF00126">
    <property type="entry name" value="HTH_1"/>
    <property type="match status" value="1"/>
</dbReference>
<feature type="domain" description="HTH lysR-type" evidence="5">
    <location>
        <begin position="2"/>
        <end position="59"/>
    </location>
</feature>
<keyword evidence="2" id="KW-0805">Transcription regulation</keyword>
<dbReference type="InterPro" id="IPR005119">
    <property type="entry name" value="LysR_subst-bd"/>
</dbReference>
<dbReference type="RefSeq" id="WP_116174608.1">
    <property type="nucleotide sequence ID" value="NZ_CP144375.1"/>
</dbReference>
<dbReference type="PANTHER" id="PTHR30346">
    <property type="entry name" value="TRANSCRIPTIONAL DUAL REGULATOR HCAR-RELATED"/>
    <property type="match status" value="1"/>
</dbReference>
<evidence type="ECO:0000256" key="3">
    <source>
        <dbReference type="ARBA" id="ARBA00023125"/>
    </source>
</evidence>
<keyword evidence="7" id="KW-1185">Reference proteome</keyword>
<evidence type="ECO:0000313" key="7">
    <source>
        <dbReference type="Proteomes" id="UP000256269"/>
    </source>
</evidence>
<protein>
    <submittedName>
        <fullName evidence="6">DNA-binding transcriptional LysR family regulator</fullName>
    </submittedName>
</protein>
<name>A0A3E0HU69_9PSEU</name>
<organism evidence="6 7">
    <name type="scientific">Kutzneria buriramensis</name>
    <dbReference type="NCBI Taxonomy" id="1045776"/>
    <lineage>
        <taxon>Bacteria</taxon>
        <taxon>Bacillati</taxon>
        <taxon>Actinomycetota</taxon>
        <taxon>Actinomycetes</taxon>
        <taxon>Pseudonocardiales</taxon>
        <taxon>Pseudonocardiaceae</taxon>
        <taxon>Kutzneria</taxon>
    </lineage>
</organism>
<sequence>MLNPIHLRTLTEAVRTGSFAETARLLGYTTSAVSQQIAMLERAVGAQLFERSARSVRPTAIAERMALLSRDALAALSELEREVRALTRGDAGTLRLASFATANARIMASTLAAIVERRPGADVLLDEGEPDEVLAGVLDGDRDAAVVFAYDLDPRTWPRELIATPLLSEPLVLVTSPGHRLASRADASLVEVADERWICTRSDTAGSKSLERLCATAGFVPRITLRSNDYGVVCSLVRRGLGVAVVPKLALGIDAGLGVLRIADGDVFRRILALHRPSNTNPLLPIVLDALRAQCQAIAHRWG</sequence>
<dbReference type="Pfam" id="PF03466">
    <property type="entry name" value="LysR_substrate"/>
    <property type="match status" value="1"/>
</dbReference>
<evidence type="ECO:0000256" key="1">
    <source>
        <dbReference type="ARBA" id="ARBA00009437"/>
    </source>
</evidence>
<reference evidence="6 7" key="1">
    <citation type="submission" date="2018-08" db="EMBL/GenBank/DDBJ databases">
        <title>Genomic Encyclopedia of Archaeal and Bacterial Type Strains, Phase II (KMG-II): from individual species to whole genera.</title>
        <authorList>
            <person name="Goeker M."/>
        </authorList>
    </citation>
    <scope>NUCLEOTIDE SEQUENCE [LARGE SCALE GENOMIC DNA]</scope>
    <source>
        <strain evidence="6 7">DSM 45791</strain>
    </source>
</reference>
<dbReference type="PANTHER" id="PTHR30346:SF29">
    <property type="entry name" value="LYSR SUBSTRATE-BINDING"/>
    <property type="match status" value="1"/>
</dbReference>
<dbReference type="Gene3D" id="3.40.190.290">
    <property type="match status" value="1"/>
</dbReference>
<comment type="similarity">
    <text evidence="1">Belongs to the LysR transcriptional regulatory family.</text>
</comment>
<proteinExistence type="inferred from homology"/>
<dbReference type="Gene3D" id="1.10.10.10">
    <property type="entry name" value="Winged helix-like DNA-binding domain superfamily/Winged helix DNA-binding domain"/>
    <property type="match status" value="1"/>
</dbReference>
<dbReference type="InterPro" id="IPR000847">
    <property type="entry name" value="LysR_HTH_N"/>
</dbReference>